<keyword evidence="9" id="KW-1185">Reference proteome</keyword>
<dbReference type="PANTHER" id="PTHR10357:SF179">
    <property type="entry name" value="NEUTRAL AND BASIC AMINO ACID TRANSPORT PROTEIN RBAT"/>
    <property type="match status" value="1"/>
</dbReference>
<comment type="similarity">
    <text evidence="2">Belongs to the glycosyl hydrolase 13 family.</text>
</comment>
<feature type="signal peptide" evidence="6">
    <location>
        <begin position="1"/>
        <end position="22"/>
    </location>
</feature>
<dbReference type="SMART" id="SM00642">
    <property type="entry name" value="Aamy"/>
    <property type="match status" value="1"/>
</dbReference>
<accession>A0A6G0WRN9</accession>
<keyword evidence="6" id="KW-0732">Signal</keyword>
<dbReference type="GO" id="GO:0005975">
    <property type="term" value="P:carbohydrate metabolic process"/>
    <property type="evidence" value="ECO:0007669"/>
    <property type="project" value="InterPro"/>
</dbReference>
<evidence type="ECO:0000256" key="5">
    <source>
        <dbReference type="ARBA" id="ARBA00023295"/>
    </source>
</evidence>
<dbReference type="Pfam" id="PF00128">
    <property type="entry name" value="Alpha-amylase"/>
    <property type="match status" value="1"/>
</dbReference>
<dbReference type="EMBL" id="VUJU01008486">
    <property type="protein sequence ID" value="KAF0730074.1"/>
    <property type="molecule type" value="Genomic_DNA"/>
</dbReference>
<comment type="catalytic activity">
    <reaction evidence="1">
        <text>Hydrolysis of terminal, non-reducing (1-&gt;4)-linked alpha-D-glucose residues with release of alpha-D-glucose.</text>
        <dbReference type="EC" id="3.2.1.20"/>
    </reaction>
</comment>
<dbReference type="Gene3D" id="3.90.400.10">
    <property type="entry name" value="Oligo-1,6-glucosidase, Domain 2"/>
    <property type="match status" value="1"/>
</dbReference>
<keyword evidence="4" id="KW-0325">Glycoprotein</keyword>
<dbReference type="Gene3D" id="3.20.20.80">
    <property type="entry name" value="Glycosidases"/>
    <property type="match status" value="1"/>
</dbReference>
<proteinExistence type="inferred from homology"/>
<dbReference type="PANTHER" id="PTHR10357">
    <property type="entry name" value="ALPHA-AMYLASE FAMILY MEMBER"/>
    <property type="match status" value="1"/>
</dbReference>
<evidence type="ECO:0000256" key="4">
    <source>
        <dbReference type="ARBA" id="ARBA00023180"/>
    </source>
</evidence>
<dbReference type="CDD" id="cd11328">
    <property type="entry name" value="AmyAc_maltase"/>
    <property type="match status" value="1"/>
</dbReference>
<organism evidence="8 9">
    <name type="scientific">Aphis craccivora</name>
    <name type="common">Cowpea aphid</name>
    <dbReference type="NCBI Taxonomy" id="307492"/>
    <lineage>
        <taxon>Eukaryota</taxon>
        <taxon>Metazoa</taxon>
        <taxon>Ecdysozoa</taxon>
        <taxon>Arthropoda</taxon>
        <taxon>Hexapoda</taxon>
        <taxon>Insecta</taxon>
        <taxon>Pterygota</taxon>
        <taxon>Neoptera</taxon>
        <taxon>Paraneoptera</taxon>
        <taxon>Hemiptera</taxon>
        <taxon>Sternorrhyncha</taxon>
        <taxon>Aphidomorpha</taxon>
        <taxon>Aphidoidea</taxon>
        <taxon>Aphididae</taxon>
        <taxon>Aphidini</taxon>
        <taxon>Aphis</taxon>
        <taxon>Aphis</taxon>
    </lineage>
</organism>
<reference evidence="8 9" key="1">
    <citation type="submission" date="2019-08" db="EMBL/GenBank/DDBJ databases">
        <title>Whole genome of Aphis craccivora.</title>
        <authorList>
            <person name="Voronova N.V."/>
            <person name="Shulinski R.S."/>
            <person name="Bandarenka Y.V."/>
            <person name="Zhorov D.G."/>
            <person name="Warner D."/>
        </authorList>
    </citation>
    <scope>NUCLEOTIDE SEQUENCE [LARGE SCALE GENOMIC DNA]</scope>
    <source>
        <strain evidence="8">180601</strain>
        <tissue evidence="8">Whole Body</tissue>
    </source>
</reference>
<keyword evidence="5" id="KW-0378">Hydrolase</keyword>
<dbReference type="EC" id="3.2.1.20" evidence="3"/>
<protein>
    <recommendedName>
        <fullName evidence="3">alpha-glucosidase</fullName>
        <ecNumber evidence="3">3.2.1.20</ecNumber>
    </recommendedName>
</protein>
<dbReference type="InterPro" id="IPR006047">
    <property type="entry name" value="GH13_cat_dom"/>
</dbReference>
<dbReference type="Proteomes" id="UP000478052">
    <property type="component" value="Unassembled WGS sequence"/>
</dbReference>
<evidence type="ECO:0000256" key="1">
    <source>
        <dbReference type="ARBA" id="ARBA00001657"/>
    </source>
</evidence>
<dbReference type="AlphaFoldDB" id="A0A6G0WRN9"/>
<gene>
    <name evidence="8" type="ORF">FWK35_00027741</name>
</gene>
<keyword evidence="5" id="KW-0326">Glycosidase</keyword>
<evidence type="ECO:0000256" key="3">
    <source>
        <dbReference type="ARBA" id="ARBA00012741"/>
    </source>
</evidence>
<evidence type="ECO:0000256" key="2">
    <source>
        <dbReference type="ARBA" id="ARBA00008061"/>
    </source>
</evidence>
<evidence type="ECO:0000256" key="6">
    <source>
        <dbReference type="SAM" id="SignalP"/>
    </source>
</evidence>
<evidence type="ECO:0000259" key="7">
    <source>
        <dbReference type="SMART" id="SM00642"/>
    </source>
</evidence>
<evidence type="ECO:0000313" key="8">
    <source>
        <dbReference type="EMBL" id="KAF0730074.1"/>
    </source>
</evidence>
<sequence length="626" mass="72054">MKTFNVCGVVMIAYYICATVNCAVYHNATKPNNEWWSNTIIYQVYPRSFKDSNKDGIGDLKGITQKLDHFVDLGIETLWVGPFFKSPMGDMGYDVEDFYMIDPMFGTMNDLEELIFEMNKRNLKLIIDLIPNHSSYKCEWFQKSIKQEGKYKDYYMWRNASNQEEVVANSSVTPKPPNTWVSLFGGPAWRWNEERKQFYLHQFSKEQPDFDLRNPDVKQQLLDVMEFWMDKGVNGFRFDALKYVYENIALPDEPLLPGRTNISDYMDIDHIYTTDQPEIIDTVKEWRAFMDNYSKSKNSSFSRLLTSESYSDPSILMEYYGNSSVPGVQVPFNLALVRFPKDDHIVESIDTIIHDWMIGLPENAVANWVIENHDNLRLASKFGAETVQMFTALKLALPGIEVTYYGSEIGMEDNMYLRPEQVTDTNLAGGPKVARPRDYQRCPMQWDDSINAGFTEEKRSWLPVNPNYYRLNVEAQKKIPTSNYNFYKKMSQLRQTDTLKNGDLQTYNITKLIYILKRSLIGHESYIVVSNFGSESETVILSNAIQNLKDELFVYLGSANSAYSPGNVVSTVSTGYPLQLRPQSVVVLTDKYIKPESPANSASIGIKFNTKLIILLCVFILARYVS</sequence>
<comment type="caution">
    <text evidence="8">The sequence shown here is derived from an EMBL/GenBank/DDBJ whole genome shotgun (WGS) entry which is preliminary data.</text>
</comment>
<dbReference type="InterPro" id="IPR045857">
    <property type="entry name" value="O16G_dom_2"/>
</dbReference>
<dbReference type="GO" id="GO:0004558">
    <property type="term" value="F:alpha-1,4-glucosidase activity"/>
    <property type="evidence" value="ECO:0007669"/>
    <property type="project" value="UniProtKB-EC"/>
</dbReference>
<dbReference type="FunFam" id="3.90.400.10:FF:000001">
    <property type="entry name" value="Maltase A3, isoform A"/>
    <property type="match status" value="1"/>
</dbReference>
<feature type="chain" id="PRO_5026074230" description="alpha-glucosidase" evidence="6">
    <location>
        <begin position="23"/>
        <end position="626"/>
    </location>
</feature>
<feature type="domain" description="Glycosyl hydrolase family 13 catalytic" evidence="7">
    <location>
        <begin position="43"/>
        <end position="441"/>
    </location>
</feature>
<dbReference type="OrthoDB" id="1740265at2759"/>
<dbReference type="SUPFAM" id="SSF51445">
    <property type="entry name" value="(Trans)glycosidases"/>
    <property type="match status" value="1"/>
</dbReference>
<name>A0A6G0WRN9_APHCR</name>
<evidence type="ECO:0000313" key="9">
    <source>
        <dbReference type="Proteomes" id="UP000478052"/>
    </source>
</evidence>
<dbReference type="InterPro" id="IPR017853">
    <property type="entry name" value="GH"/>
</dbReference>